<comment type="similarity">
    <text evidence="4">Belongs to the protein kinase superfamily.</text>
</comment>
<reference evidence="6" key="1">
    <citation type="submission" date="2020-04" db="EMBL/GenBank/DDBJ databases">
        <authorList>
            <person name="Neveu A P."/>
        </authorList>
    </citation>
    <scope>NUCLEOTIDE SEQUENCE</scope>
    <source>
        <tissue evidence="6">Whole embryo</tissue>
    </source>
</reference>
<evidence type="ECO:0000256" key="2">
    <source>
        <dbReference type="ARBA" id="ARBA00022840"/>
    </source>
</evidence>
<evidence type="ECO:0000259" key="5">
    <source>
        <dbReference type="PROSITE" id="PS50011"/>
    </source>
</evidence>
<dbReference type="PROSITE" id="PS00107">
    <property type="entry name" value="PROTEIN_KINASE_ATP"/>
    <property type="match status" value="1"/>
</dbReference>
<evidence type="ECO:0000256" key="1">
    <source>
        <dbReference type="ARBA" id="ARBA00022741"/>
    </source>
</evidence>
<evidence type="ECO:0000256" key="3">
    <source>
        <dbReference type="PROSITE-ProRule" id="PRU10141"/>
    </source>
</evidence>
<dbReference type="PANTHER" id="PTHR44329:SF291">
    <property type="entry name" value="PROTEIN KINASE DOMAIN-CONTAINING PROTEIN"/>
    <property type="match status" value="1"/>
</dbReference>
<dbReference type="Pfam" id="PF00069">
    <property type="entry name" value="Pkinase"/>
    <property type="match status" value="1"/>
</dbReference>
<sequence length="348" mass="39750">MADPYVFPNASLLTSQEHDIIGSGSFGMVRRVYNQKLGTAAVKIFRITGTLDHQQGIVTEAKKEASLLTLINHENVVRCHGVVVWSNYFAIVMDYIEGGTLYDFLRLVPAPIIPFKLRIRMMHELARALVYLHHSGTDQRVVHGDLKTKNVFLTDDLHIRLGDFGAATLATKTSDRSTQVRRNPNSTHTIVYAAPEFLRAIYGTRNRAMDVYSFGMVLYEIITRQAPFFDMQPSVASTERAQIITDAIIRGERPSLNLVTTVTDDLRERTDETYVHVLSIVDKMKECWQENENNRPKMDDIEHFFADIIRNFRAPDVIREVSVVVNQMQFVQRQPRPEDLISIDQVNL</sequence>
<dbReference type="GO" id="GO:0004706">
    <property type="term" value="F:JUN kinase kinase kinase activity"/>
    <property type="evidence" value="ECO:0007669"/>
    <property type="project" value="TreeGrafter"/>
</dbReference>
<evidence type="ECO:0000256" key="4">
    <source>
        <dbReference type="RuleBase" id="RU000304"/>
    </source>
</evidence>
<protein>
    <submittedName>
        <fullName evidence="6">CBL-interacting protein kinase 33-like</fullName>
    </submittedName>
</protein>
<keyword evidence="6" id="KW-0418">Kinase</keyword>
<dbReference type="PROSITE" id="PS50011">
    <property type="entry name" value="PROTEIN_KINASE_DOM"/>
    <property type="match status" value="1"/>
</dbReference>
<dbReference type="PROSITE" id="PS00108">
    <property type="entry name" value="PROTEIN_KINASE_ST"/>
    <property type="match status" value="1"/>
</dbReference>
<dbReference type="GO" id="GO:0005524">
    <property type="term" value="F:ATP binding"/>
    <property type="evidence" value="ECO:0007669"/>
    <property type="project" value="UniProtKB-UniRule"/>
</dbReference>
<gene>
    <name evidence="6" type="primary">Ripk1-005</name>
</gene>
<organism evidence="6">
    <name type="scientific">Phallusia mammillata</name>
    <dbReference type="NCBI Taxonomy" id="59560"/>
    <lineage>
        <taxon>Eukaryota</taxon>
        <taxon>Metazoa</taxon>
        <taxon>Chordata</taxon>
        <taxon>Tunicata</taxon>
        <taxon>Ascidiacea</taxon>
        <taxon>Phlebobranchia</taxon>
        <taxon>Ascidiidae</taxon>
        <taxon>Phallusia</taxon>
    </lineage>
</organism>
<dbReference type="InterPro" id="IPR008271">
    <property type="entry name" value="Ser/Thr_kinase_AS"/>
</dbReference>
<dbReference type="AlphaFoldDB" id="A0A6F9DRH2"/>
<dbReference type="SUPFAM" id="SSF56112">
    <property type="entry name" value="Protein kinase-like (PK-like)"/>
    <property type="match status" value="1"/>
</dbReference>
<feature type="binding site" evidence="3">
    <location>
        <position position="43"/>
    </location>
    <ligand>
        <name>ATP</name>
        <dbReference type="ChEBI" id="CHEBI:30616"/>
    </ligand>
</feature>
<keyword evidence="4" id="KW-0723">Serine/threonine-protein kinase</keyword>
<keyword evidence="2 3" id="KW-0067">ATP-binding</keyword>
<proteinExistence type="evidence at transcript level"/>
<dbReference type="PANTHER" id="PTHR44329">
    <property type="entry name" value="SERINE/THREONINE-PROTEIN KINASE TNNI3K-RELATED"/>
    <property type="match status" value="1"/>
</dbReference>
<dbReference type="InterPro" id="IPR051681">
    <property type="entry name" value="Ser/Thr_Kinases-Pseudokinases"/>
</dbReference>
<feature type="domain" description="Protein kinase" evidence="5">
    <location>
        <begin position="15"/>
        <end position="306"/>
    </location>
</feature>
<dbReference type="EMBL" id="LR789736">
    <property type="protein sequence ID" value="CAB3265598.1"/>
    <property type="molecule type" value="mRNA"/>
</dbReference>
<evidence type="ECO:0000313" key="6">
    <source>
        <dbReference type="EMBL" id="CAB3265598.1"/>
    </source>
</evidence>
<dbReference type="Gene3D" id="1.10.510.10">
    <property type="entry name" value="Transferase(Phosphotransferase) domain 1"/>
    <property type="match status" value="1"/>
</dbReference>
<dbReference type="SMART" id="SM00220">
    <property type="entry name" value="S_TKc"/>
    <property type="match status" value="1"/>
</dbReference>
<keyword evidence="1 3" id="KW-0547">Nucleotide-binding</keyword>
<accession>A0A6F9DRH2</accession>
<name>A0A6F9DRH2_9ASCI</name>
<keyword evidence="6" id="KW-0808">Transferase</keyword>
<dbReference type="InterPro" id="IPR000719">
    <property type="entry name" value="Prot_kinase_dom"/>
</dbReference>
<dbReference type="InterPro" id="IPR017441">
    <property type="entry name" value="Protein_kinase_ATP_BS"/>
</dbReference>
<dbReference type="InterPro" id="IPR011009">
    <property type="entry name" value="Kinase-like_dom_sf"/>
</dbReference>